<comment type="caution">
    <text evidence="8">The sequence shown here is derived from an EMBL/GenBank/DDBJ whole genome shotgun (WGS) entry which is preliminary data.</text>
</comment>
<dbReference type="AlphaFoldDB" id="A0A426XBG6"/>
<evidence type="ECO:0000256" key="7">
    <source>
        <dbReference type="SAM" id="MobiDB-lite"/>
    </source>
</evidence>
<feature type="region of interest" description="Disordered" evidence="7">
    <location>
        <begin position="1"/>
        <end position="44"/>
    </location>
</feature>
<evidence type="ECO:0000313" key="8">
    <source>
        <dbReference type="EMBL" id="RRT36788.1"/>
    </source>
</evidence>
<dbReference type="GO" id="GO:0032040">
    <property type="term" value="C:small-subunit processome"/>
    <property type="evidence" value="ECO:0007669"/>
    <property type="project" value="InterPro"/>
</dbReference>
<evidence type="ECO:0000256" key="4">
    <source>
        <dbReference type="ARBA" id="ARBA00022552"/>
    </source>
</evidence>
<keyword evidence="3" id="KW-0690">Ribosome biogenesis</keyword>
<keyword evidence="5" id="KW-0539">Nucleus</keyword>
<comment type="function">
    <text evidence="6">Involved in nucleolar processing of pre-18S ribosomal RNA. Has a role in the nuclear export of 40S pre-ribosomal subunit to the cytoplasm.</text>
</comment>
<proteinExistence type="inferred from homology"/>
<dbReference type="PANTHER" id="PTHR23183">
    <property type="entry name" value="NOP14"/>
    <property type="match status" value="1"/>
</dbReference>
<dbReference type="EMBL" id="AMZH03023129">
    <property type="protein sequence ID" value="RRT36788.1"/>
    <property type="molecule type" value="Genomic_DNA"/>
</dbReference>
<evidence type="ECO:0000256" key="5">
    <source>
        <dbReference type="ARBA" id="ARBA00023242"/>
    </source>
</evidence>
<feature type="compositionally biased region" description="Basic residues" evidence="7">
    <location>
        <begin position="13"/>
        <end position="24"/>
    </location>
</feature>
<organism evidence="8 9">
    <name type="scientific">Ensete ventricosum</name>
    <name type="common">Abyssinian banana</name>
    <name type="synonym">Musa ensete</name>
    <dbReference type="NCBI Taxonomy" id="4639"/>
    <lineage>
        <taxon>Eukaryota</taxon>
        <taxon>Viridiplantae</taxon>
        <taxon>Streptophyta</taxon>
        <taxon>Embryophyta</taxon>
        <taxon>Tracheophyta</taxon>
        <taxon>Spermatophyta</taxon>
        <taxon>Magnoliopsida</taxon>
        <taxon>Liliopsida</taxon>
        <taxon>Zingiberales</taxon>
        <taxon>Musaceae</taxon>
        <taxon>Ensete</taxon>
    </lineage>
</organism>
<evidence type="ECO:0000256" key="6">
    <source>
        <dbReference type="ARBA" id="ARBA00024695"/>
    </source>
</evidence>
<dbReference type="GO" id="GO:0030692">
    <property type="term" value="C:Noc4p-Nop14p complex"/>
    <property type="evidence" value="ECO:0007669"/>
    <property type="project" value="TreeGrafter"/>
</dbReference>
<gene>
    <name evidence="8" type="ORF">B296_00056431</name>
</gene>
<comment type="similarity">
    <text evidence="2">Belongs to the NOP14 family.</text>
</comment>
<dbReference type="GO" id="GO:0030490">
    <property type="term" value="P:maturation of SSU-rRNA"/>
    <property type="evidence" value="ECO:0007669"/>
    <property type="project" value="TreeGrafter"/>
</dbReference>
<evidence type="ECO:0000313" key="9">
    <source>
        <dbReference type="Proteomes" id="UP000287651"/>
    </source>
</evidence>
<feature type="compositionally biased region" description="Low complexity" evidence="7">
    <location>
        <begin position="27"/>
        <end position="38"/>
    </location>
</feature>
<keyword evidence="4" id="KW-0698">rRNA processing</keyword>
<reference evidence="8 9" key="1">
    <citation type="journal article" date="2014" name="Agronomy (Basel)">
        <title>A Draft Genome Sequence for Ensete ventricosum, the Drought-Tolerant Tree Against Hunger.</title>
        <authorList>
            <person name="Harrison J."/>
            <person name="Moore K.A."/>
            <person name="Paszkiewicz K."/>
            <person name="Jones T."/>
            <person name="Grant M."/>
            <person name="Ambacheew D."/>
            <person name="Muzemil S."/>
            <person name="Studholme D.J."/>
        </authorList>
    </citation>
    <scope>NUCLEOTIDE SEQUENCE [LARGE SCALE GENOMIC DNA]</scope>
</reference>
<comment type="subcellular location">
    <subcellularLocation>
        <location evidence="1">Nucleus</location>
        <location evidence="1">Nucleolus</location>
    </subcellularLocation>
</comment>
<dbReference type="InterPro" id="IPR007276">
    <property type="entry name" value="Nop14"/>
</dbReference>
<dbReference type="Proteomes" id="UP000287651">
    <property type="component" value="Unassembled WGS sequence"/>
</dbReference>
<protein>
    <submittedName>
        <fullName evidence="8">Uncharacterized protein</fullName>
    </submittedName>
</protein>
<dbReference type="PANTHER" id="PTHR23183:SF0">
    <property type="entry name" value="NUCLEOLAR PROTEIN 14"/>
    <property type="match status" value="1"/>
</dbReference>
<sequence>MAKTAARSDPSKKEKKKKNGKGAKRLPSGPAAAAMKAVKPPPTLNPFETIWSRRKFDVVGKRRKGEERRIGLSRSLAIQKRKKTLLKEYEQNAKSSVFLDKRIGEKDGTLQEFDKTVLRLQRERQVVFSSNMLI</sequence>
<evidence type="ECO:0000256" key="3">
    <source>
        <dbReference type="ARBA" id="ARBA00022517"/>
    </source>
</evidence>
<evidence type="ECO:0000256" key="1">
    <source>
        <dbReference type="ARBA" id="ARBA00004604"/>
    </source>
</evidence>
<dbReference type="Pfam" id="PF04147">
    <property type="entry name" value="Nop14"/>
    <property type="match status" value="1"/>
</dbReference>
<name>A0A426XBG6_ENSVE</name>
<evidence type="ECO:0000256" key="2">
    <source>
        <dbReference type="ARBA" id="ARBA00007466"/>
    </source>
</evidence>
<accession>A0A426XBG6</accession>